<evidence type="ECO:0000313" key="3">
    <source>
        <dbReference type="Proteomes" id="UP001166286"/>
    </source>
</evidence>
<evidence type="ECO:0000313" key="2">
    <source>
        <dbReference type="EMBL" id="KAK0514425.1"/>
    </source>
</evidence>
<accession>A0AA39V949</accession>
<keyword evidence="3" id="KW-1185">Reference proteome</keyword>
<dbReference type="AlphaFoldDB" id="A0AA39V949"/>
<evidence type="ECO:0000256" key="1">
    <source>
        <dbReference type="SAM" id="MobiDB-lite"/>
    </source>
</evidence>
<proteinExistence type="predicted"/>
<dbReference type="EMBL" id="JAFEKC020000005">
    <property type="protein sequence ID" value="KAK0514425.1"/>
    <property type="molecule type" value="Genomic_DNA"/>
</dbReference>
<name>A0AA39V949_9LECA</name>
<gene>
    <name evidence="2" type="ORF">JMJ35_003042</name>
</gene>
<reference evidence="2" key="1">
    <citation type="submission" date="2023-03" db="EMBL/GenBank/DDBJ databases">
        <title>Complete genome of Cladonia borealis.</title>
        <authorList>
            <person name="Park H."/>
        </authorList>
    </citation>
    <scope>NUCLEOTIDE SEQUENCE</scope>
    <source>
        <strain evidence="2">ANT050790</strain>
    </source>
</reference>
<protein>
    <submittedName>
        <fullName evidence="2">Uncharacterized protein</fullName>
    </submittedName>
</protein>
<organism evidence="2 3">
    <name type="scientific">Cladonia borealis</name>
    <dbReference type="NCBI Taxonomy" id="184061"/>
    <lineage>
        <taxon>Eukaryota</taxon>
        <taxon>Fungi</taxon>
        <taxon>Dikarya</taxon>
        <taxon>Ascomycota</taxon>
        <taxon>Pezizomycotina</taxon>
        <taxon>Lecanoromycetes</taxon>
        <taxon>OSLEUM clade</taxon>
        <taxon>Lecanoromycetidae</taxon>
        <taxon>Lecanorales</taxon>
        <taxon>Lecanorineae</taxon>
        <taxon>Cladoniaceae</taxon>
        <taxon>Cladonia</taxon>
    </lineage>
</organism>
<feature type="region of interest" description="Disordered" evidence="1">
    <location>
        <begin position="107"/>
        <end position="128"/>
    </location>
</feature>
<dbReference type="Proteomes" id="UP001166286">
    <property type="component" value="Unassembled WGS sequence"/>
</dbReference>
<comment type="caution">
    <text evidence="2">The sequence shown here is derived from an EMBL/GenBank/DDBJ whole genome shotgun (WGS) entry which is preliminary data.</text>
</comment>
<sequence length="220" mass="24187">MDNQSKPTISVSISITPATHSYANQEAPNLNLIITSHYSEPITIYADDLSPSLMLACGAFTITCLNNGCEIGQACRTHCRIPPPTKVAVTLNEQLFHTLLPNEPITISAPFSRNRPETGGKPLAKSDPNYVSDRVRASSSASGVDGLEPGNDYVLTLGDSPHVHWKTVRWWEYGTKEQVLHPDDKENALDGRKVKWGRAPHEAIEIDTTSIGPVMFHCRE</sequence>